<feature type="domain" description="Deacetylase sirtuin-type" evidence="7">
    <location>
        <begin position="29"/>
        <end position="499"/>
    </location>
</feature>
<dbReference type="InterPro" id="IPR050134">
    <property type="entry name" value="NAD-dep_sirtuin_deacylases"/>
</dbReference>
<dbReference type="GO" id="GO:0000122">
    <property type="term" value="P:negative regulation of transcription by RNA polymerase II"/>
    <property type="evidence" value="ECO:0007669"/>
    <property type="project" value="TreeGrafter"/>
</dbReference>
<dbReference type="AlphaFoldDB" id="A0A0L6UWE4"/>
<comment type="caution">
    <text evidence="5">Lacks conserved residue(s) required for the propagation of feature annotation.</text>
</comment>
<dbReference type="GO" id="GO:0017136">
    <property type="term" value="F:histone deacetylase activity, NAD-dependent"/>
    <property type="evidence" value="ECO:0007669"/>
    <property type="project" value="TreeGrafter"/>
</dbReference>
<dbReference type="OrthoDB" id="2919105at2759"/>
<sequence length="632" mass="68546">MSLPTQLVLLPGTRQTALGPLPSFVKPVSDSPEPDLQRAIKAVLNAKKVAVVVGAGISTAANIPDFRSSTGLFASLKARFPHAKLTSGRDLFDVNAWKDPDTLSLHFGMLAELHKMCGAAQPTAFHQFLKRLDDDGRLSRVYTQNIDGLEEKAGLTYGIPGDDEIQSLSSLNNRSRPDPLTSPRKRNLKRKRDENGSAQLPPTPRSTPPPSQSAHFEPSNSQSELNEICSSQLSSVSTIIPSNLKPSCPATPRSKPKTRADSIADAPQAPISSRPARAKPIDPFPRVIPLHGTLKNLSCLTCKHSVLMSDYIGELAEGEPILCPQCLSFDNARAISGFRTRGVGLLKSGVVLYGEEHNAGERVGAVTSRDLMRGRRPDLLIVAGTSLKVPGTKRLVKELSKVIKPPTRTCSDSGEEEDEQEEQESSSIKKPAPIHTIFLNNEFPAPCGAWKDTFDVWVKGNVDQFIQLVNEEKKVQEDLKIRKAQEKLERERKKEEKMKSQSTHASSRASTVAESLVPDPTASSKPRATTTTTAKPKKLILKVAPQSDSSKSAQTKAKPSVAGFFKTGKATVASQPTVIVTKSNKNPTTIKISKQVSPPTSKSNPTTQLPSTRKKPNTNNSNRGTRRAAKSS</sequence>
<reference evidence="8 9" key="1">
    <citation type="submission" date="2015-08" db="EMBL/GenBank/DDBJ databases">
        <title>Next Generation Sequencing and Analysis of the Genome of Puccinia sorghi L Schw, the Causal Agent of Maize Common Rust.</title>
        <authorList>
            <person name="Rochi L."/>
            <person name="Burguener G."/>
            <person name="Darino M."/>
            <person name="Turjanski A."/>
            <person name="Kreff E."/>
            <person name="Dieguez M.J."/>
            <person name="Sacco F."/>
        </authorList>
    </citation>
    <scope>NUCLEOTIDE SEQUENCE [LARGE SCALE GENOMIC DNA]</scope>
    <source>
        <strain evidence="8 9">RO10H11247</strain>
    </source>
</reference>
<dbReference type="GO" id="GO:0005739">
    <property type="term" value="C:mitochondrion"/>
    <property type="evidence" value="ECO:0007669"/>
    <property type="project" value="UniProtKB-SubCell"/>
</dbReference>
<dbReference type="GO" id="GO:0031934">
    <property type="term" value="C:mating-type region heterochromatin"/>
    <property type="evidence" value="ECO:0007669"/>
    <property type="project" value="TreeGrafter"/>
</dbReference>
<dbReference type="InterPro" id="IPR029035">
    <property type="entry name" value="DHS-like_NAD/FAD-binding_dom"/>
</dbReference>
<comment type="caution">
    <text evidence="8">The sequence shown here is derived from an EMBL/GenBank/DDBJ whole genome shotgun (WGS) entry which is preliminary data.</text>
</comment>
<proteinExistence type="inferred from homology"/>
<comment type="similarity">
    <text evidence="2">Belongs to the sirtuin family. Class I subfamily.</text>
</comment>
<evidence type="ECO:0000256" key="6">
    <source>
        <dbReference type="SAM" id="MobiDB-lite"/>
    </source>
</evidence>
<accession>A0A0L6UWE4</accession>
<feature type="region of interest" description="Disordered" evidence="6">
    <location>
        <begin position="488"/>
        <end position="563"/>
    </location>
</feature>
<dbReference type="STRING" id="27349.A0A0L6UWE4"/>
<organism evidence="8 9">
    <name type="scientific">Puccinia sorghi</name>
    <dbReference type="NCBI Taxonomy" id="27349"/>
    <lineage>
        <taxon>Eukaryota</taxon>
        <taxon>Fungi</taxon>
        <taxon>Dikarya</taxon>
        <taxon>Basidiomycota</taxon>
        <taxon>Pucciniomycotina</taxon>
        <taxon>Pucciniomycetes</taxon>
        <taxon>Pucciniales</taxon>
        <taxon>Pucciniaceae</taxon>
        <taxon>Puccinia</taxon>
    </lineage>
</organism>
<feature type="compositionally biased region" description="Low complexity" evidence="6">
    <location>
        <begin position="520"/>
        <end position="534"/>
    </location>
</feature>
<evidence type="ECO:0000256" key="4">
    <source>
        <dbReference type="ARBA" id="ARBA00023027"/>
    </source>
</evidence>
<dbReference type="Proteomes" id="UP000037035">
    <property type="component" value="Unassembled WGS sequence"/>
</dbReference>
<dbReference type="GO" id="GO:0005634">
    <property type="term" value="C:nucleus"/>
    <property type="evidence" value="ECO:0007669"/>
    <property type="project" value="TreeGrafter"/>
</dbReference>
<feature type="region of interest" description="Disordered" evidence="6">
    <location>
        <begin position="240"/>
        <end position="280"/>
    </location>
</feature>
<evidence type="ECO:0000256" key="5">
    <source>
        <dbReference type="PROSITE-ProRule" id="PRU00236"/>
    </source>
</evidence>
<feature type="compositionally biased region" description="Polar residues" evidence="6">
    <location>
        <begin position="546"/>
        <end position="557"/>
    </location>
</feature>
<evidence type="ECO:0000256" key="3">
    <source>
        <dbReference type="ARBA" id="ARBA00022679"/>
    </source>
</evidence>
<evidence type="ECO:0000256" key="1">
    <source>
        <dbReference type="ARBA" id="ARBA00004173"/>
    </source>
</evidence>
<feature type="region of interest" description="Disordered" evidence="6">
    <location>
        <begin position="580"/>
        <end position="632"/>
    </location>
</feature>
<evidence type="ECO:0000259" key="7">
    <source>
        <dbReference type="PROSITE" id="PS50305"/>
    </source>
</evidence>
<dbReference type="Gene3D" id="3.30.1600.10">
    <property type="entry name" value="SIR2/SIRT2 'Small Domain"/>
    <property type="match status" value="1"/>
</dbReference>
<dbReference type="VEuPathDB" id="FungiDB:VP01_3653g2"/>
<dbReference type="InterPro" id="IPR026591">
    <property type="entry name" value="Sirtuin_cat_small_dom_sf"/>
</dbReference>
<dbReference type="Gene3D" id="3.40.50.1220">
    <property type="entry name" value="TPP-binding domain"/>
    <property type="match status" value="2"/>
</dbReference>
<dbReference type="PANTHER" id="PTHR11085:SF15">
    <property type="entry name" value="NAD-DEPENDENT HISTONE DEACETYLASE HST4"/>
    <property type="match status" value="1"/>
</dbReference>
<evidence type="ECO:0000256" key="2">
    <source>
        <dbReference type="ARBA" id="ARBA00006924"/>
    </source>
</evidence>
<dbReference type="PANTHER" id="PTHR11085">
    <property type="entry name" value="NAD-DEPENDENT PROTEIN DEACYLASE SIRTUIN-5, MITOCHONDRIAL-RELATED"/>
    <property type="match status" value="1"/>
</dbReference>
<keyword evidence="9" id="KW-1185">Reference proteome</keyword>
<dbReference type="EMBL" id="LAVV01008672">
    <property type="protein sequence ID" value="KNZ52195.1"/>
    <property type="molecule type" value="Genomic_DNA"/>
</dbReference>
<evidence type="ECO:0000313" key="8">
    <source>
        <dbReference type="EMBL" id="KNZ52195.1"/>
    </source>
</evidence>
<dbReference type="InterPro" id="IPR026590">
    <property type="entry name" value="Ssirtuin_cat_dom"/>
</dbReference>
<dbReference type="GO" id="GO:0070403">
    <property type="term" value="F:NAD+ binding"/>
    <property type="evidence" value="ECO:0007669"/>
    <property type="project" value="InterPro"/>
</dbReference>
<protein>
    <recommendedName>
        <fullName evidence="7">Deacetylase sirtuin-type domain-containing protein</fullName>
    </recommendedName>
</protein>
<gene>
    <name evidence="8" type="ORF">VP01_3653g2</name>
</gene>
<feature type="region of interest" description="Disordered" evidence="6">
    <location>
        <begin position="406"/>
        <end position="431"/>
    </location>
</feature>
<dbReference type="Pfam" id="PF02146">
    <property type="entry name" value="SIR2"/>
    <property type="match status" value="2"/>
</dbReference>
<feature type="compositionally biased region" description="Pro residues" evidence="6">
    <location>
        <begin position="201"/>
        <end position="211"/>
    </location>
</feature>
<feature type="compositionally biased region" description="Polar residues" evidence="6">
    <location>
        <begin position="580"/>
        <end position="623"/>
    </location>
</feature>
<feature type="region of interest" description="Disordered" evidence="6">
    <location>
        <begin position="166"/>
        <end position="228"/>
    </location>
</feature>
<feature type="compositionally biased region" description="Polar residues" evidence="6">
    <location>
        <begin position="500"/>
        <end position="513"/>
    </location>
</feature>
<feature type="compositionally biased region" description="Acidic residues" evidence="6">
    <location>
        <begin position="413"/>
        <end position="424"/>
    </location>
</feature>
<dbReference type="GO" id="GO:0031508">
    <property type="term" value="P:pericentric heterochromatin formation"/>
    <property type="evidence" value="ECO:0007669"/>
    <property type="project" value="TreeGrafter"/>
</dbReference>
<dbReference type="SUPFAM" id="SSF52467">
    <property type="entry name" value="DHS-like NAD/FAD-binding domain"/>
    <property type="match status" value="1"/>
</dbReference>
<dbReference type="PROSITE" id="PS50305">
    <property type="entry name" value="SIRTUIN"/>
    <property type="match status" value="1"/>
</dbReference>
<name>A0A0L6UWE4_9BASI</name>
<comment type="subcellular location">
    <subcellularLocation>
        <location evidence="1">Mitochondrion</location>
    </subcellularLocation>
</comment>
<evidence type="ECO:0000313" key="9">
    <source>
        <dbReference type="Proteomes" id="UP000037035"/>
    </source>
</evidence>
<feature type="compositionally biased region" description="Polar residues" evidence="6">
    <location>
        <begin position="212"/>
        <end position="228"/>
    </location>
</feature>
<keyword evidence="3" id="KW-0808">Transferase</keyword>
<dbReference type="GO" id="GO:0006282">
    <property type="term" value="P:regulation of DNA repair"/>
    <property type="evidence" value="ECO:0007669"/>
    <property type="project" value="TreeGrafter"/>
</dbReference>
<feature type="compositionally biased region" description="Basic and acidic residues" evidence="6">
    <location>
        <begin position="488"/>
        <end position="499"/>
    </location>
</feature>
<keyword evidence="4" id="KW-0520">NAD</keyword>
<dbReference type="GO" id="GO:1990414">
    <property type="term" value="P:replication-born double-strand break repair via sister chromatid exchange"/>
    <property type="evidence" value="ECO:0007669"/>
    <property type="project" value="TreeGrafter"/>
</dbReference>
<dbReference type="InterPro" id="IPR003000">
    <property type="entry name" value="Sirtuin"/>
</dbReference>